<dbReference type="PROSITE" id="PS50088">
    <property type="entry name" value="ANK_REPEAT"/>
    <property type="match status" value="2"/>
</dbReference>
<keyword evidence="1" id="KW-0677">Repeat</keyword>
<dbReference type="InterPro" id="IPR002110">
    <property type="entry name" value="Ankyrin_rpt"/>
</dbReference>
<name>A0A0V0QQR5_PSEPJ</name>
<dbReference type="SUPFAM" id="SSF48403">
    <property type="entry name" value="Ankyrin repeat"/>
    <property type="match status" value="1"/>
</dbReference>
<dbReference type="Proteomes" id="UP000054937">
    <property type="component" value="Unassembled WGS sequence"/>
</dbReference>
<dbReference type="PANTHER" id="PTHR24198:SF165">
    <property type="entry name" value="ANKYRIN REPEAT-CONTAINING PROTEIN-RELATED"/>
    <property type="match status" value="1"/>
</dbReference>
<proteinExistence type="predicted"/>
<dbReference type="SMART" id="SM00248">
    <property type="entry name" value="ANK"/>
    <property type="match status" value="2"/>
</dbReference>
<dbReference type="AlphaFoldDB" id="A0A0V0QQR5"/>
<keyword evidence="5" id="KW-1185">Reference proteome</keyword>
<evidence type="ECO:0000256" key="2">
    <source>
        <dbReference type="ARBA" id="ARBA00023043"/>
    </source>
</evidence>
<organism evidence="4 5">
    <name type="scientific">Pseudocohnilembus persalinus</name>
    <name type="common">Ciliate</name>
    <dbReference type="NCBI Taxonomy" id="266149"/>
    <lineage>
        <taxon>Eukaryota</taxon>
        <taxon>Sar</taxon>
        <taxon>Alveolata</taxon>
        <taxon>Ciliophora</taxon>
        <taxon>Intramacronucleata</taxon>
        <taxon>Oligohymenophorea</taxon>
        <taxon>Scuticociliatia</taxon>
        <taxon>Philasterida</taxon>
        <taxon>Pseudocohnilembidae</taxon>
        <taxon>Pseudocohnilembus</taxon>
    </lineage>
</organism>
<reference evidence="4 5" key="1">
    <citation type="journal article" date="2015" name="Sci. Rep.">
        <title>Genome of the facultative scuticociliatosis pathogen Pseudocohnilembus persalinus provides insight into its virulence through horizontal gene transfer.</title>
        <authorList>
            <person name="Xiong J."/>
            <person name="Wang G."/>
            <person name="Cheng J."/>
            <person name="Tian M."/>
            <person name="Pan X."/>
            <person name="Warren A."/>
            <person name="Jiang C."/>
            <person name="Yuan D."/>
            <person name="Miao W."/>
        </authorList>
    </citation>
    <scope>NUCLEOTIDE SEQUENCE [LARGE SCALE GENOMIC DNA]</scope>
    <source>
        <strain evidence="4">36N120E</strain>
    </source>
</reference>
<gene>
    <name evidence="4" type="ORF">PPERSA_06024</name>
</gene>
<protein>
    <submittedName>
        <fullName evidence="4">Ankyrin repeat-containing domain</fullName>
    </submittedName>
</protein>
<evidence type="ECO:0000256" key="3">
    <source>
        <dbReference type="PROSITE-ProRule" id="PRU00023"/>
    </source>
</evidence>
<evidence type="ECO:0000313" key="4">
    <source>
        <dbReference type="EMBL" id="KRX04471.1"/>
    </source>
</evidence>
<evidence type="ECO:0000256" key="1">
    <source>
        <dbReference type="ARBA" id="ARBA00022737"/>
    </source>
</evidence>
<feature type="repeat" description="ANK" evidence="3">
    <location>
        <begin position="174"/>
        <end position="206"/>
    </location>
</feature>
<dbReference type="PANTHER" id="PTHR24198">
    <property type="entry name" value="ANKYRIN REPEAT AND PROTEIN KINASE DOMAIN-CONTAINING PROTEIN"/>
    <property type="match status" value="1"/>
</dbReference>
<sequence length="261" mass="30395">MNSQQTKLTATTPDKSLISSKALISPNSKKNEIQLDNDVNVIVEDYEEGESITWYKCEDTEENIAKNTYKWQNQSPKGSKLLQDQIYMKQQYIIKNQNTGECLDLRDFQQSQFQVLQKMIPDRIQIWKNWWKLKQQNNEQFIKACQFNFQQKIIEFLNYTPNDLSPLINYVDYDGCSPLHYAVQNSNVQICHQLLAHQADPNISNKNGQTPLILAILNNHEQITIQLIQSGANINTYDFQKNTPLHYAFLNGKIFLNDSQQ</sequence>
<dbReference type="EMBL" id="LDAU01000115">
    <property type="protein sequence ID" value="KRX04471.1"/>
    <property type="molecule type" value="Genomic_DNA"/>
</dbReference>
<dbReference type="InterPro" id="IPR036770">
    <property type="entry name" value="Ankyrin_rpt-contain_sf"/>
</dbReference>
<keyword evidence="2 3" id="KW-0040">ANK repeat</keyword>
<dbReference type="Gene3D" id="1.25.40.20">
    <property type="entry name" value="Ankyrin repeat-containing domain"/>
    <property type="match status" value="1"/>
</dbReference>
<evidence type="ECO:0000313" key="5">
    <source>
        <dbReference type="Proteomes" id="UP000054937"/>
    </source>
</evidence>
<feature type="repeat" description="ANK" evidence="3">
    <location>
        <begin position="207"/>
        <end position="239"/>
    </location>
</feature>
<accession>A0A0V0QQR5</accession>
<dbReference type="Pfam" id="PF12796">
    <property type="entry name" value="Ank_2"/>
    <property type="match status" value="1"/>
</dbReference>
<dbReference type="PROSITE" id="PS50297">
    <property type="entry name" value="ANK_REP_REGION"/>
    <property type="match status" value="2"/>
</dbReference>
<dbReference type="InParanoid" id="A0A0V0QQR5"/>
<comment type="caution">
    <text evidence="4">The sequence shown here is derived from an EMBL/GenBank/DDBJ whole genome shotgun (WGS) entry which is preliminary data.</text>
</comment>
<dbReference type="OrthoDB" id="292939at2759"/>